<feature type="region of interest" description="Disordered" evidence="1">
    <location>
        <begin position="181"/>
        <end position="211"/>
    </location>
</feature>
<reference evidence="2 3" key="1">
    <citation type="journal article" date="2021" name="Elife">
        <title>Chloroplast acquisition without the gene transfer in kleptoplastic sea slugs, Plakobranchus ocellatus.</title>
        <authorList>
            <person name="Maeda T."/>
            <person name="Takahashi S."/>
            <person name="Yoshida T."/>
            <person name="Shimamura S."/>
            <person name="Takaki Y."/>
            <person name="Nagai Y."/>
            <person name="Toyoda A."/>
            <person name="Suzuki Y."/>
            <person name="Arimoto A."/>
            <person name="Ishii H."/>
            <person name="Satoh N."/>
            <person name="Nishiyama T."/>
            <person name="Hasebe M."/>
            <person name="Maruyama T."/>
            <person name="Minagawa J."/>
            <person name="Obokata J."/>
            <person name="Shigenobu S."/>
        </authorList>
    </citation>
    <scope>NUCLEOTIDE SEQUENCE [LARGE SCALE GENOMIC DNA]</scope>
</reference>
<organism evidence="2 3">
    <name type="scientific">Plakobranchus ocellatus</name>
    <dbReference type="NCBI Taxonomy" id="259542"/>
    <lineage>
        <taxon>Eukaryota</taxon>
        <taxon>Metazoa</taxon>
        <taxon>Spiralia</taxon>
        <taxon>Lophotrochozoa</taxon>
        <taxon>Mollusca</taxon>
        <taxon>Gastropoda</taxon>
        <taxon>Heterobranchia</taxon>
        <taxon>Euthyneura</taxon>
        <taxon>Panpulmonata</taxon>
        <taxon>Sacoglossa</taxon>
        <taxon>Placobranchoidea</taxon>
        <taxon>Plakobranchidae</taxon>
        <taxon>Plakobranchus</taxon>
    </lineage>
</organism>
<evidence type="ECO:0000313" key="2">
    <source>
        <dbReference type="EMBL" id="GFO45725.1"/>
    </source>
</evidence>
<protein>
    <submittedName>
        <fullName evidence="2">Uncharacterized protein</fullName>
    </submittedName>
</protein>
<gene>
    <name evidence="2" type="ORF">PoB_007223000</name>
</gene>
<keyword evidence="3" id="KW-1185">Reference proteome</keyword>
<sequence length="263" mass="29174">MFVPCAIRRVEYRDFSCDISRIPQYIHFSGEWRMSHGNRRMVFSEFRLAKHNPSPFCSFRGEGPRVKVGSEERFNARQNCRGWYQSNSNRSKVKRAECEDYTRSNERQNYRRDAQYRPPYWSCNYAPRRTGDLFWQNNASDYSRSSRFYDPSHISIQNASCNNLYTAISVASLKWVSEERTDMEETMSQDDTSSRKTSDRSAATGSAVSESAVTGTAVTGTAVIGSAVPGAAVPGAAVTGTAVIGSAVSVSAATEPVGGCSKA</sequence>
<accession>A0AAV4DP71</accession>
<dbReference type="AlphaFoldDB" id="A0AAV4DP71"/>
<comment type="caution">
    <text evidence="2">The sequence shown here is derived from an EMBL/GenBank/DDBJ whole genome shotgun (WGS) entry which is preliminary data.</text>
</comment>
<dbReference type="EMBL" id="BLXT01008064">
    <property type="protein sequence ID" value="GFO45725.1"/>
    <property type="molecule type" value="Genomic_DNA"/>
</dbReference>
<name>A0AAV4DP71_9GAST</name>
<proteinExistence type="predicted"/>
<evidence type="ECO:0000313" key="3">
    <source>
        <dbReference type="Proteomes" id="UP000735302"/>
    </source>
</evidence>
<dbReference type="Proteomes" id="UP000735302">
    <property type="component" value="Unassembled WGS sequence"/>
</dbReference>
<evidence type="ECO:0000256" key="1">
    <source>
        <dbReference type="SAM" id="MobiDB-lite"/>
    </source>
</evidence>